<accession>A0ABN7V2G0</accession>
<evidence type="ECO:0000313" key="1">
    <source>
        <dbReference type="EMBL" id="CAG8721736.1"/>
    </source>
</evidence>
<gene>
    <name evidence="1" type="ORF">GMARGA_LOCUS13582</name>
</gene>
<organism evidence="1 2">
    <name type="scientific">Gigaspora margarita</name>
    <dbReference type="NCBI Taxonomy" id="4874"/>
    <lineage>
        <taxon>Eukaryota</taxon>
        <taxon>Fungi</taxon>
        <taxon>Fungi incertae sedis</taxon>
        <taxon>Mucoromycota</taxon>
        <taxon>Glomeromycotina</taxon>
        <taxon>Glomeromycetes</taxon>
        <taxon>Diversisporales</taxon>
        <taxon>Gigasporaceae</taxon>
        <taxon>Gigaspora</taxon>
    </lineage>
</organism>
<proteinExistence type="predicted"/>
<name>A0ABN7V2G0_GIGMA</name>
<feature type="non-terminal residue" evidence="1">
    <location>
        <position position="1"/>
    </location>
</feature>
<keyword evidence="2" id="KW-1185">Reference proteome</keyword>
<comment type="caution">
    <text evidence="1">The sequence shown here is derived from an EMBL/GenBank/DDBJ whole genome shotgun (WGS) entry which is preliminary data.</text>
</comment>
<reference evidence="1 2" key="1">
    <citation type="submission" date="2021-06" db="EMBL/GenBank/DDBJ databases">
        <authorList>
            <person name="Kallberg Y."/>
            <person name="Tangrot J."/>
            <person name="Rosling A."/>
        </authorList>
    </citation>
    <scope>NUCLEOTIDE SEQUENCE [LARGE SCALE GENOMIC DNA]</scope>
    <source>
        <strain evidence="1 2">120-4 pot B 10/14</strain>
    </source>
</reference>
<dbReference type="EMBL" id="CAJVQB010008664">
    <property type="protein sequence ID" value="CAG8721736.1"/>
    <property type="molecule type" value="Genomic_DNA"/>
</dbReference>
<sequence>KNNRNKSNAIAVYKFCAKEYGGVQAALLVEEVLASEDKDFFKGERENQFDNIEDEDLLSAEFDDNFDLAETPLFLGSDYIFSDAK</sequence>
<dbReference type="Proteomes" id="UP000789901">
    <property type="component" value="Unassembled WGS sequence"/>
</dbReference>
<protein>
    <submittedName>
        <fullName evidence="1">601_t:CDS:1</fullName>
    </submittedName>
</protein>
<evidence type="ECO:0000313" key="2">
    <source>
        <dbReference type="Proteomes" id="UP000789901"/>
    </source>
</evidence>